<dbReference type="InterPro" id="IPR018146">
    <property type="entry name" value="Glyoxalase_1_CS"/>
</dbReference>
<dbReference type="AlphaFoldDB" id="A0A383BKM6"/>
<dbReference type="EMBL" id="UINC01200884">
    <property type="protein sequence ID" value="SVE19968.1"/>
    <property type="molecule type" value="Genomic_DNA"/>
</dbReference>
<organism evidence="3">
    <name type="scientific">marine metagenome</name>
    <dbReference type="NCBI Taxonomy" id="408172"/>
    <lineage>
        <taxon>unclassified sequences</taxon>
        <taxon>metagenomes</taxon>
        <taxon>ecological metagenomes</taxon>
    </lineage>
</organism>
<dbReference type="GO" id="GO:0004462">
    <property type="term" value="F:lactoylglutathione lyase activity"/>
    <property type="evidence" value="ECO:0007669"/>
    <property type="project" value="InterPro"/>
</dbReference>
<sequence length="44" mass="5112">MIKDVRHVGIIVSDMEKSLKFYRDLLGLKVKSLVDEEGEFLDNM</sequence>
<evidence type="ECO:0000259" key="2">
    <source>
        <dbReference type="PROSITE" id="PS51819"/>
    </source>
</evidence>
<dbReference type="PROSITE" id="PS51819">
    <property type="entry name" value="VOC"/>
    <property type="match status" value="1"/>
</dbReference>
<accession>A0A383BKM6</accession>
<keyword evidence="1" id="KW-0479">Metal-binding</keyword>
<dbReference type="InterPro" id="IPR037523">
    <property type="entry name" value="VOC_core"/>
</dbReference>
<dbReference type="Pfam" id="PF00903">
    <property type="entry name" value="Glyoxalase"/>
    <property type="match status" value="1"/>
</dbReference>
<proteinExistence type="predicted"/>
<dbReference type="Gene3D" id="3.10.180.10">
    <property type="entry name" value="2,3-Dihydroxybiphenyl 1,2-Dioxygenase, domain 1"/>
    <property type="match status" value="1"/>
</dbReference>
<feature type="domain" description="VOC" evidence="2">
    <location>
        <begin position="4"/>
        <end position="44"/>
    </location>
</feature>
<feature type="non-terminal residue" evidence="3">
    <location>
        <position position="44"/>
    </location>
</feature>
<evidence type="ECO:0000313" key="3">
    <source>
        <dbReference type="EMBL" id="SVE19968.1"/>
    </source>
</evidence>
<reference evidence="3" key="1">
    <citation type="submission" date="2018-05" db="EMBL/GenBank/DDBJ databases">
        <authorList>
            <person name="Lanie J.A."/>
            <person name="Ng W.-L."/>
            <person name="Kazmierczak K.M."/>
            <person name="Andrzejewski T.M."/>
            <person name="Davidsen T.M."/>
            <person name="Wayne K.J."/>
            <person name="Tettelin H."/>
            <person name="Glass J.I."/>
            <person name="Rusch D."/>
            <person name="Podicherti R."/>
            <person name="Tsui H.-C.T."/>
            <person name="Winkler M.E."/>
        </authorList>
    </citation>
    <scope>NUCLEOTIDE SEQUENCE</scope>
</reference>
<protein>
    <recommendedName>
        <fullName evidence="2">VOC domain-containing protein</fullName>
    </recommendedName>
</protein>
<dbReference type="PROSITE" id="PS00934">
    <property type="entry name" value="GLYOXALASE_I_1"/>
    <property type="match status" value="1"/>
</dbReference>
<gene>
    <name evidence="3" type="ORF">METZ01_LOCUS472822</name>
</gene>
<evidence type="ECO:0000256" key="1">
    <source>
        <dbReference type="ARBA" id="ARBA00022723"/>
    </source>
</evidence>
<dbReference type="SUPFAM" id="SSF54593">
    <property type="entry name" value="Glyoxalase/Bleomycin resistance protein/Dihydroxybiphenyl dioxygenase"/>
    <property type="match status" value="1"/>
</dbReference>
<dbReference type="InterPro" id="IPR004360">
    <property type="entry name" value="Glyas_Fos-R_dOase_dom"/>
</dbReference>
<dbReference type="InterPro" id="IPR029068">
    <property type="entry name" value="Glyas_Bleomycin-R_OHBP_Dase"/>
</dbReference>
<name>A0A383BKM6_9ZZZZ</name>
<dbReference type="GO" id="GO:0046872">
    <property type="term" value="F:metal ion binding"/>
    <property type="evidence" value="ECO:0007669"/>
    <property type="project" value="UniProtKB-KW"/>
</dbReference>